<dbReference type="PANTHER" id="PTHR35007:SF2">
    <property type="entry name" value="PILUS ASSEMBLE PROTEIN"/>
    <property type="match status" value="1"/>
</dbReference>
<evidence type="ECO:0000256" key="5">
    <source>
        <dbReference type="ARBA" id="ARBA00023136"/>
    </source>
</evidence>
<dbReference type="InterPro" id="IPR018076">
    <property type="entry name" value="T2SS_GspF_dom"/>
</dbReference>
<evidence type="ECO:0000256" key="2">
    <source>
        <dbReference type="ARBA" id="ARBA00022475"/>
    </source>
</evidence>
<keyword evidence="9" id="KW-1185">Reference proteome</keyword>
<dbReference type="Pfam" id="PF00482">
    <property type="entry name" value="T2SSF"/>
    <property type="match status" value="1"/>
</dbReference>
<evidence type="ECO:0000259" key="7">
    <source>
        <dbReference type="Pfam" id="PF00482"/>
    </source>
</evidence>
<evidence type="ECO:0000256" key="3">
    <source>
        <dbReference type="ARBA" id="ARBA00022692"/>
    </source>
</evidence>
<sequence>MSGMPAVLPALAALVAALLFVRGWRLLRSDDIEGLDVGDLVLLSREQQKASSGGPMSRMGGALVPALRALLGPKGLRWLDRQVTLAGRPDGATADTVLRNAGTWIVMFGPIAVFTLLSGQFFLALLSVAAIVIMPLARLSRARRVRQERLDRDLPDFLDILSVTVSAGVAFRPALLRVAERYGGPLAEEMTLTLNQMANGASRRTAFTHLRDRNDSEALAQFVTAFLQSEELGAPLAQTLKQIALEMRRSSAQRMRRRAAQAAPRVTLVTSMVLVPGILVLVFVGMYIGSDVDFGSLFGGT</sequence>
<evidence type="ECO:0000256" key="1">
    <source>
        <dbReference type="ARBA" id="ARBA00004651"/>
    </source>
</evidence>
<dbReference type="Proteomes" id="UP001197247">
    <property type="component" value="Unassembled WGS sequence"/>
</dbReference>
<keyword evidence="4 6" id="KW-1133">Transmembrane helix</keyword>
<feature type="transmembrane region" description="Helical" evidence="6">
    <location>
        <begin position="266"/>
        <end position="288"/>
    </location>
</feature>
<evidence type="ECO:0000313" key="8">
    <source>
        <dbReference type="EMBL" id="MBT0772634.1"/>
    </source>
</evidence>
<comment type="caution">
    <text evidence="8">The sequence shown here is derived from an EMBL/GenBank/DDBJ whole genome shotgun (WGS) entry which is preliminary data.</text>
</comment>
<comment type="subcellular location">
    <subcellularLocation>
        <location evidence="1">Cell membrane</location>
        <topology evidence="1">Multi-pass membrane protein</topology>
    </subcellularLocation>
</comment>
<dbReference type="EMBL" id="JAHBAY010000013">
    <property type="protein sequence ID" value="MBT0772634.1"/>
    <property type="molecule type" value="Genomic_DNA"/>
</dbReference>
<keyword evidence="2" id="KW-1003">Cell membrane</keyword>
<feature type="transmembrane region" description="Helical" evidence="6">
    <location>
        <begin position="104"/>
        <end position="137"/>
    </location>
</feature>
<name>A0ABS5TQH6_9ACTN</name>
<evidence type="ECO:0000256" key="6">
    <source>
        <dbReference type="SAM" id="Phobius"/>
    </source>
</evidence>
<protein>
    <submittedName>
        <fullName evidence="8">Type II secretion system F family protein</fullName>
    </submittedName>
</protein>
<evidence type="ECO:0000313" key="9">
    <source>
        <dbReference type="Proteomes" id="UP001197247"/>
    </source>
</evidence>
<keyword evidence="5 6" id="KW-0472">Membrane</keyword>
<dbReference type="Gene3D" id="1.20.81.30">
    <property type="entry name" value="Type II secretion system (T2SS), domain F"/>
    <property type="match status" value="1"/>
</dbReference>
<accession>A0ABS5TQH6</accession>
<organism evidence="8 9">
    <name type="scientific">Kineosporia corallincola</name>
    <dbReference type="NCBI Taxonomy" id="2835133"/>
    <lineage>
        <taxon>Bacteria</taxon>
        <taxon>Bacillati</taxon>
        <taxon>Actinomycetota</taxon>
        <taxon>Actinomycetes</taxon>
        <taxon>Kineosporiales</taxon>
        <taxon>Kineosporiaceae</taxon>
        <taxon>Kineosporia</taxon>
    </lineage>
</organism>
<dbReference type="InterPro" id="IPR042094">
    <property type="entry name" value="T2SS_GspF_sf"/>
</dbReference>
<dbReference type="PANTHER" id="PTHR35007">
    <property type="entry name" value="INTEGRAL MEMBRANE PROTEIN-RELATED"/>
    <property type="match status" value="1"/>
</dbReference>
<evidence type="ECO:0000256" key="4">
    <source>
        <dbReference type="ARBA" id="ARBA00022989"/>
    </source>
</evidence>
<reference evidence="8 9" key="1">
    <citation type="submission" date="2021-05" db="EMBL/GenBank/DDBJ databases">
        <title>Kineosporia and Streptomyces sp. nov. two new marine actinobacteria isolated from Coral.</title>
        <authorList>
            <person name="Buangrab K."/>
            <person name="Sutthacheep M."/>
            <person name="Yeemin T."/>
            <person name="Harunari E."/>
            <person name="Igarashi Y."/>
            <person name="Kanchanasin P."/>
            <person name="Tanasupawat S."/>
            <person name="Phongsopitanun W."/>
        </authorList>
    </citation>
    <scope>NUCLEOTIDE SEQUENCE [LARGE SCALE GENOMIC DNA]</scope>
    <source>
        <strain evidence="8 9">J2-2</strain>
    </source>
</reference>
<keyword evidence="3 6" id="KW-0812">Transmembrane</keyword>
<gene>
    <name evidence="8" type="ORF">KIH74_27065</name>
</gene>
<proteinExistence type="predicted"/>
<feature type="domain" description="Type II secretion system protein GspF" evidence="7">
    <location>
        <begin position="157"/>
        <end position="282"/>
    </location>
</feature>